<keyword evidence="2" id="KW-1185">Reference proteome</keyword>
<dbReference type="EMBL" id="JACMSC010000016">
    <property type="protein sequence ID" value="KAG6483213.1"/>
    <property type="molecule type" value="Genomic_DNA"/>
</dbReference>
<sequence length="111" mass="11999">MSPSFLLWVSSAFPSSELGSGRSNSTGFRFLFLVGVDRLPVHGVGWISDIEIEHCCFGQYRYPAIHGSDDPEAAVNLSGRVSPAATLDLAPRVLFVGEPELRPSSPIVHCI</sequence>
<evidence type="ECO:0000313" key="2">
    <source>
        <dbReference type="Proteomes" id="UP000734854"/>
    </source>
</evidence>
<dbReference type="AlphaFoldDB" id="A0A8J5KN14"/>
<comment type="caution">
    <text evidence="1">The sequence shown here is derived from an EMBL/GenBank/DDBJ whole genome shotgun (WGS) entry which is preliminary data.</text>
</comment>
<proteinExistence type="predicted"/>
<name>A0A8J5KN14_ZINOF</name>
<dbReference type="Proteomes" id="UP000734854">
    <property type="component" value="Unassembled WGS sequence"/>
</dbReference>
<protein>
    <submittedName>
        <fullName evidence="1">Uncharacterized protein</fullName>
    </submittedName>
</protein>
<organism evidence="1 2">
    <name type="scientific">Zingiber officinale</name>
    <name type="common">Ginger</name>
    <name type="synonym">Amomum zingiber</name>
    <dbReference type="NCBI Taxonomy" id="94328"/>
    <lineage>
        <taxon>Eukaryota</taxon>
        <taxon>Viridiplantae</taxon>
        <taxon>Streptophyta</taxon>
        <taxon>Embryophyta</taxon>
        <taxon>Tracheophyta</taxon>
        <taxon>Spermatophyta</taxon>
        <taxon>Magnoliopsida</taxon>
        <taxon>Liliopsida</taxon>
        <taxon>Zingiberales</taxon>
        <taxon>Zingiberaceae</taxon>
        <taxon>Zingiber</taxon>
    </lineage>
</organism>
<reference evidence="1 2" key="1">
    <citation type="submission" date="2020-08" db="EMBL/GenBank/DDBJ databases">
        <title>Plant Genome Project.</title>
        <authorList>
            <person name="Zhang R.-G."/>
        </authorList>
    </citation>
    <scope>NUCLEOTIDE SEQUENCE [LARGE SCALE GENOMIC DNA]</scope>
    <source>
        <tissue evidence="1">Rhizome</tissue>
    </source>
</reference>
<gene>
    <name evidence="1" type="ORF">ZIOFF_059855</name>
</gene>
<evidence type="ECO:0000313" key="1">
    <source>
        <dbReference type="EMBL" id="KAG6483213.1"/>
    </source>
</evidence>
<accession>A0A8J5KN14</accession>